<keyword evidence="1" id="KW-0472">Membrane</keyword>
<feature type="transmembrane region" description="Helical" evidence="1">
    <location>
        <begin position="41"/>
        <end position="60"/>
    </location>
</feature>
<keyword evidence="3" id="KW-1185">Reference proteome</keyword>
<evidence type="ECO:0000313" key="3">
    <source>
        <dbReference type="Proteomes" id="UP000238605"/>
    </source>
</evidence>
<dbReference type="AlphaFoldDB" id="A0A2S5SRE8"/>
<feature type="transmembrane region" description="Helical" evidence="1">
    <location>
        <begin position="12"/>
        <end position="29"/>
    </location>
</feature>
<dbReference type="Proteomes" id="UP000238605">
    <property type="component" value="Unassembled WGS sequence"/>
</dbReference>
<dbReference type="RefSeq" id="WP_104303602.1">
    <property type="nucleotide sequence ID" value="NZ_PSNX01000015.1"/>
</dbReference>
<evidence type="ECO:0008006" key="4">
    <source>
        <dbReference type="Google" id="ProtNLM"/>
    </source>
</evidence>
<reference evidence="2 3" key="1">
    <citation type="submission" date="2018-02" db="EMBL/GenBank/DDBJ databases">
        <title>Reclassifiation of [Polyangium] brachysporum DSM 7029 as Guopingzhaonella breviflexa gen. nov., sp. nov., a member of the family Comamonadaceae.</title>
        <authorList>
            <person name="Tang B."/>
        </authorList>
    </citation>
    <scope>NUCLEOTIDE SEQUENCE [LARGE SCALE GENOMIC DNA]</scope>
    <source>
        <strain evidence="2 3">BCRC 80649</strain>
    </source>
</reference>
<dbReference type="OrthoDB" id="7066136at2"/>
<keyword evidence="1" id="KW-0812">Transmembrane</keyword>
<comment type="caution">
    <text evidence="2">The sequence shown here is derived from an EMBL/GenBank/DDBJ whole genome shotgun (WGS) entry which is preliminary data.</text>
</comment>
<protein>
    <recommendedName>
        <fullName evidence="4">DUF3311 domain-containing protein</fullName>
    </recommendedName>
</protein>
<dbReference type="EMBL" id="PSNX01000015">
    <property type="protein sequence ID" value="PPE65300.1"/>
    <property type="molecule type" value="Genomic_DNA"/>
</dbReference>
<proteinExistence type="predicted"/>
<organism evidence="2 3">
    <name type="scientific">Caldimonas caldifontis</name>
    <dbReference type="NCBI Taxonomy" id="1452508"/>
    <lineage>
        <taxon>Bacteria</taxon>
        <taxon>Pseudomonadati</taxon>
        <taxon>Pseudomonadota</taxon>
        <taxon>Betaproteobacteria</taxon>
        <taxon>Burkholderiales</taxon>
        <taxon>Sphaerotilaceae</taxon>
        <taxon>Caldimonas</taxon>
    </lineage>
</organism>
<accession>A0A2S5SRE8</accession>
<sequence>MFKSLGAQRLVFLFFAGWLSLNFPLMALWDREATVLGVPLFPVALFLVWAVLIAATAWLVERMDD</sequence>
<evidence type="ECO:0000256" key="1">
    <source>
        <dbReference type="SAM" id="Phobius"/>
    </source>
</evidence>
<gene>
    <name evidence="2" type="ORF">C1704_15270</name>
</gene>
<keyword evidence="1" id="KW-1133">Transmembrane helix</keyword>
<name>A0A2S5SRE8_9BURK</name>
<evidence type="ECO:0000313" key="2">
    <source>
        <dbReference type="EMBL" id="PPE65300.1"/>
    </source>
</evidence>